<dbReference type="InterPro" id="IPR032745">
    <property type="entry name" value="GRIN_C"/>
</dbReference>
<sequence length="367" mass="40079">MGTNPKRTVTVQMVPQLAVVDSLGNRESNANCTKGANLKLPQVCPTALLTSNHHHQQDDVSSAAVSTNVVPHTQQTAGEAAPANGNQEKPEFVKGGDQQMPEKSLPVKRVSEPGGSQTDSNANMRMSSRGDEKDICKAGVPSAVTASAVDRQSSNCRVKEPSANQAGEQREKTASSATTAAPEDNNNYVSTNVKSPTSVCHLPQTKSAEQDNKGSISTPQNKDIVISQKHTEQIQNSSSKKKSKNAEGKAAVQKTEKKKNKEEEDEQAEKQGVHDVVWDEQGMTWEVYGASVDPESLGFAIQSHLQCKIKEQERKLIVQTSLRKSVSDSPRHRKKNKRRQQNIFRSMLQNVRRPNCCVRPPPSSVLE</sequence>
<evidence type="ECO:0000313" key="4">
    <source>
        <dbReference type="Ensembl" id="ENSCSEP00000032850.1"/>
    </source>
</evidence>
<feature type="compositionally biased region" description="Polar residues" evidence="2">
    <location>
        <begin position="114"/>
        <end position="126"/>
    </location>
</feature>
<proteinExistence type="predicted"/>
<dbReference type="Proteomes" id="UP000265120">
    <property type="component" value="Chromosome 9"/>
</dbReference>
<reference evidence="4" key="3">
    <citation type="submission" date="2025-09" db="UniProtKB">
        <authorList>
            <consortium name="Ensembl"/>
        </authorList>
    </citation>
    <scope>IDENTIFICATION</scope>
</reference>
<keyword evidence="5" id="KW-1185">Reference proteome</keyword>
<dbReference type="Pfam" id="PF15235">
    <property type="entry name" value="GRIN_C"/>
    <property type="match status" value="1"/>
</dbReference>
<dbReference type="OMA" id="HTEKTGC"/>
<evidence type="ECO:0000256" key="2">
    <source>
        <dbReference type="SAM" id="MobiDB-lite"/>
    </source>
</evidence>
<accession>A0A3P8X5T8</accession>
<dbReference type="AlphaFoldDB" id="A0A3P8X5T8"/>
<feature type="compositionally biased region" description="Basic residues" evidence="2">
    <location>
        <begin position="331"/>
        <end position="340"/>
    </location>
</feature>
<dbReference type="PANTHER" id="PTHR15718">
    <property type="entry name" value="G PROTEIN-REGULATED INDUCER OF NEURITE OUTGROWTH C-TERMINAL DOMAIN-CONTAINING PROTEIN"/>
    <property type="match status" value="1"/>
</dbReference>
<dbReference type="GO" id="GO:0005886">
    <property type="term" value="C:plasma membrane"/>
    <property type="evidence" value="ECO:0007669"/>
    <property type="project" value="TreeGrafter"/>
</dbReference>
<dbReference type="GO" id="GO:0031175">
    <property type="term" value="P:neuron projection development"/>
    <property type="evidence" value="ECO:0007669"/>
    <property type="project" value="TreeGrafter"/>
</dbReference>
<dbReference type="PANTHER" id="PTHR15718:SF6">
    <property type="entry name" value="G PROTEIN-REGULATED INDUCER OF NEURITE OUTGROWTH 3"/>
    <property type="match status" value="1"/>
</dbReference>
<dbReference type="InParanoid" id="A0A3P8X5T8"/>
<reference evidence="4 5" key="1">
    <citation type="journal article" date="2014" name="Nat. Genet.">
        <title>Whole-genome sequence of a flatfish provides insights into ZW sex chromosome evolution and adaptation to a benthic lifestyle.</title>
        <authorList>
            <person name="Chen S."/>
            <person name="Zhang G."/>
            <person name="Shao C."/>
            <person name="Huang Q."/>
            <person name="Liu G."/>
            <person name="Zhang P."/>
            <person name="Song W."/>
            <person name="An N."/>
            <person name="Chalopin D."/>
            <person name="Volff J.N."/>
            <person name="Hong Y."/>
            <person name="Li Q."/>
            <person name="Sha Z."/>
            <person name="Zhou H."/>
            <person name="Xie M."/>
            <person name="Yu Q."/>
            <person name="Liu Y."/>
            <person name="Xiang H."/>
            <person name="Wang N."/>
            <person name="Wu K."/>
            <person name="Yang C."/>
            <person name="Zhou Q."/>
            <person name="Liao X."/>
            <person name="Yang L."/>
            <person name="Hu Q."/>
            <person name="Zhang J."/>
            <person name="Meng L."/>
            <person name="Jin L."/>
            <person name="Tian Y."/>
            <person name="Lian J."/>
            <person name="Yang J."/>
            <person name="Miao G."/>
            <person name="Liu S."/>
            <person name="Liang Z."/>
            <person name="Yan F."/>
            <person name="Li Y."/>
            <person name="Sun B."/>
            <person name="Zhang H."/>
            <person name="Zhang J."/>
            <person name="Zhu Y."/>
            <person name="Du M."/>
            <person name="Zhao Y."/>
            <person name="Schartl M."/>
            <person name="Tang Q."/>
            <person name="Wang J."/>
        </authorList>
    </citation>
    <scope>NUCLEOTIDE SEQUENCE</scope>
</reference>
<comment type="function">
    <text evidence="1">May be involved in neurite outgrowth.</text>
</comment>
<protein>
    <submittedName>
        <fullName evidence="4">GPRIN family member 3</fullName>
    </submittedName>
</protein>
<evidence type="ECO:0000259" key="3">
    <source>
        <dbReference type="Pfam" id="PF15235"/>
    </source>
</evidence>
<name>A0A3P8X5T8_CYNSE</name>
<feature type="region of interest" description="Disordered" evidence="2">
    <location>
        <begin position="54"/>
        <end position="276"/>
    </location>
</feature>
<feature type="compositionally biased region" description="Polar residues" evidence="2">
    <location>
        <begin position="59"/>
        <end position="77"/>
    </location>
</feature>
<feature type="compositionally biased region" description="Polar residues" evidence="2">
    <location>
        <begin position="174"/>
        <end position="198"/>
    </location>
</feature>
<feature type="compositionally biased region" description="Polar residues" evidence="2">
    <location>
        <begin position="150"/>
        <end position="167"/>
    </location>
</feature>
<reference evidence="4" key="2">
    <citation type="submission" date="2025-08" db="UniProtKB">
        <authorList>
            <consortium name="Ensembl"/>
        </authorList>
    </citation>
    <scope>IDENTIFICATION</scope>
</reference>
<dbReference type="Ensembl" id="ENSCSET00000033274.1">
    <property type="protein sequence ID" value="ENSCSEP00000032850.1"/>
    <property type="gene ID" value="ENSCSEG00000021090.1"/>
</dbReference>
<dbReference type="InterPro" id="IPR026646">
    <property type="entry name" value="GPRIN2-like/GPRIN3"/>
</dbReference>
<feature type="domain" description="G protein-regulated inducer of neurite outgrowth C-terminal" evidence="3">
    <location>
        <begin position="235"/>
        <end position="362"/>
    </location>
</feature>
<feature type="region of interest" description="Disordered" evidence="2">
    <location>
        <begin position="321"/>
        <end position="341"/>
    </location>
</feature>
<organism evidence="4 5">
    <name type="scientific">Cynoglossus semilaevis</name>
    <name type="common">Tongue sole</name>
    <dbReference type="NCBI Taxonomy" id="244447"/>
    <lineage>
        <taxon>Eukaryota</taxon>
        <taxon>Metazoa</taxon>
        <taxon>Chordata</taxon>
        <taxon>Craniata</taxon>
        <taxon>Vertebrata</taxon>
        <taxon>Euteleostomi</taxon>
        <taxon>Actinopterygii</taxon>
        <taxon>Neopterygii</taxon>
        <taxon>Teleostei</taxon>
        <taxon>Neoteleostei</taxon>
        <taxon>Acanthomorphata</taxon>
        <taxon>Carangaria</taxon>
        <taxon>Pleuronectiformes</taxon>
        <taxon>Pleuronectoidei</taxon>
        <taxon>Cynoglossidae</taxon>
        <taxon>Cynoglossinae</taxon>
        <taxon>Cynoglossus</taxon>
    </lineage>
</organism>
<dbReference type="STRING" id="244447.ENSCSEP00000032850"/>
<evidence type="ECO:0000256" key="1">
    <source>
        <dbReference type="ARBA" id="ARBA00002358"/>
    </source>
</evidence>
<dbReference type="GeneTree" id="ENSGT00570000079168"/>
<evidence type="ECO:0000313" key="5">
    <source>
        <dbReference type="Proteomes" id="UP000265120"/>
    </source>
</evidence>